<feature type="compositionally biased region" description="Low complexity" evidence="1">
    <location>
        <begin position="494"/>
        <end position="503"/>
    </location>
</feature>
<protein>
    <submittedName>
        <fullName evidence="2">Uncharacterized protein</fullName>
    </submittedName>
</protein>
<evidence type="ECO:0000256" key="1">
    <source>
        <dbReference type="SAM" id="MobiDB-lite"/>
    </source>
</evidence>
<keyword evidence="3" id="KW-1185">Reference proteome</keyword>
<feature type="region of interest" description="Disordered" evidence="1">
    <location>
        <begin position="627"/>
        <end position="646"/>
    </location>
</feature>
<feature type="compositionally biased region" description="Pro residues" evidence="1">
    <location>
        <begin position="477"/>
        <end position="493"/>
    </location>
</feature>
<feature type="compositionally biased region" description="Pro residues" evidence="1">
    <location>
        <begin position="540"/>
        <end position="550"/>
    </location>
</feature>
<dbReference type="EMBL" id="DF843471">
    <property type="protein sequence ID" value="GAT47418.1"/>
    <property type="molecule type" value="Genomic_DNA"/>
</dbReference>
<feature type="compositionally biased region" description="Acidic residues" evidence="1">
    <location>
        <begin position="448"/>
        <end position="471"/>
    </location>
</feature>
<feature type="region of interest" description="Disordered" evidence="1">
    <location>
        <begin position="30"/>
        <end position="68"/>
    </location>
</feature>
<organism evidence="2 3">
    <name type="scientific">Mycena chlorophos</name>
    <name type="common">Agaric fungus</name>
    <name type="synonym">Agaricus chlorophos</name>
    <dbReference type="NCBI Taxonomy" id="658473"/>
    <lineage>
        <taxon>Eukaryota</taxon>
        <taxon>Fungi</taxon>
        <taxon>Dikarya</taxon>
        <taxon>Basidiomycota</taxon>
        <taxon>Agaricomycotina</taxon>
        <taxon>Agaricomycetes</taxon>
        <taxon>Agaricomycetidae</taxon>
        <taxon>Agaricales</taxon>
        <taxon>Marasmiineae</taxon>
        <taxon>Mycenaceae</taxon>
        <taxon>Mycena</taxon>
    </lineage>
</organism>
<name>A0ABQ0L8P2_MYCCL</name>
<sequence length="646" mass="70390">MSVPFFALGQTKTASTPDRSIRGRSHAPFSFSLTATTGTAPLRQPQRKRGLMPPKAKSSGGRNPHHLTKAKVPVDARKLKRVFEIHIRLMWGLLSQNAIPELPSNELMERFRQRYASAEVVVTVFQDLRRDFTAEMNVMIRARKLRTDAALVNGDIATAITSIDTSLLAVAISMHVQVGLEHFRPDLLGGAPDDPYNMLHEISAIKSFTILLTTGAYLDFKANMTRAEDVLLLRGLFRNFVFSYIRKKVVLERKTPGAAAILTLANDIYRRRKRLSDARVSWIRQQGFSSAMESLFEEPECNSDDEATVLGGTTVYIRNGKEHRDPSLDELLHSYIDPERIKTVALTQSRRSLVTERERVEHPDAPHYSKYGMHLPPSCALDWFNPETHPQSVTTFANPPLLCRSWSSVRYGNAVKARYNLPTKAEMERIRAAMGKEKEKRERREFFGDDDNGSDGDDGDGNGGDDDDDMGGDAPTGPKPPSAPQTPSKPGPPGSSSSAGPSSPFRPGLFNSLMHATGLAPRPAPQPPISDELFSQMAPSFPPTSNPSAPPIHTLASSVVFDPTAPLGVHHEPIATSTSEPLLPSAPKRRKVGDTGAAVARNATAGPGPSTELKCKEGKSRAVKKIATGGEDAEMTPVGAAASSGQ</sequence>
<accession>A0ABQ0L8P2</accession>
<feature type="region of interest" description="Disordered" evidence="1">
    <location>
        <begin position="433"/>
        <end position="619"/>
    </location>
</feature>
<evidence type="ECO:0000313" key="3">
    <source>
        <dbReference type="Proteomes" id="UP000815677"/>
    </source>
</evidence>
<evidence type="ECO:0000313" key="2">
    <source>
        <dbReference type="EMBL" id="GAT47418.1"/>
    </source>
</evidence>
<feature type="compositionally biased region" description="Basic and acidic residues" evidence="1">
    <location>
        <begin position="433"/>
        <end position="447"/>
    </location>
</feature>
<dbReference type="Proteomes" id="UP000815677">
    <property type="component" value="Unassembled WGS sequence"/>
</dbReference>
<reference evidence="2" key="1">
    <citation type="submission" date="2014-09" db="EMBL/GenBank/DDBJ databases">
        <title>Genome sequence of the luminous mushroom Mycena chlorophos for searching fungal bioluminescence genes.</title>
        <authorList>
            <person name="Tanaka Y."/>
            <person name="Kasuga D."/>
            <person name="Oba Y."/>
            <person name="Hase S."/>
            <person name="Sato K."/>
            <person name="Oba Y."/>
            <person name="Sakakibara Y."/>
        </authorList>
    </citation>
    <scope>NUCLEOTIDE SEQUENCE</scope>
</reference>
<proteinExistence type="predicted"/>
<gene>
    <name evidence="2" type="ORF">MCHLO_04879</name>
</gene>